<dbReference type="EMBL" id="WJKJ01000104">
    <property type="protein sequence ID" value="MBD3364215.1"/>
    <property type="molecule type" value="Genomic_DNA"/>
</dbReference>
<dbReference type="GO" id="GO:0016020">
    <property type="term" value="C:membrane"/>
    <property type="evidence" value="ECO:0007669"/>
    <property type="project" value="InterPro"/>
</dbReference>
<protein>
    <submittedName>
        <fullName evidence="4">HAMP domain-containing protein</fullName>
    </submittedName>
</protein>
<feature type="transmembrane region" description="Helical" evidence="1">
    <location>
        <begin position="12"/>
        <end position="40"/>
    </location>
</feature>
<dbReference type="SUPFAM" id="SSF55073">
    <property type="entry name" value="Nucleotide cyclase"/>
    <property type="match status" value="1"/>
</dbReference>
<dbReference type="InterPro" id="IPR050697">
    <property type="entry name" value="Adenylyl/Guanylyl_Cyclase_3/4"/>
</dbReference>
<dbReference type="InterPro" id="IPR029787">
    <property type="entry name" value="Nucleotide_cyclase"/>
</dbReference>
<dbReference type="InterPro" id="IPR003660">
    <property type="entry name" value="HAMP_dom"/>
</dbReference>
<feature type="domain" description="HAMP" evidence="3">
    <location>
        <begin position="172"/>
        <end position="224"/>
    </location>
</feature>
<dbReference type="GO" id="GO:0004016">
    <property type="term" value="F:adenylate cyclase activity"/>
    <property type="evidence" value="ECO:0007669"/>
    <property type="project" value="UniProtKB-ARBA"/>
</dbReference>
<dbReference type="Proteomes" id="UP000630660">
    <property type="component" value="Unassembled WGS sequence"/>
</dbReference>
<dbReference type="GO" id="GO:0006171">
    <property type="term" value="P:cAMP biosynthetic process"/>
    <property type="evidence" value="ECO:0007669"/>
    <property type="project" value="TreeGrafter"/>
</dbReference>
<proteinExistence type="predicted"/>
<dbReference type="CDD" id="cd06225">
    <property type="entry name" value="HAMP"/>
    <property type="match status" value="1"/>
</dbReference>
<dbReference type="PANTHER" id="PTHR43081">
    <property type="entry name" value="ADENYLATE CYCLASE, TERMINAL-DIFFERENTIATION SPECIFIC-RELATED"/>
    <property type="match status" value="1"/>
</dbReference>
<dbReference type="SMART" id="SM00304">
    <property type="entry name" value="HAMP"/>
    <property type="match status" value="1"/>
</dbReference>
<feature type="domain" description="Guanylate cyclase" evidence="2">
    <location>
        <begin position="258"/>
        <end position="390"/>
    </location>
</feature>
<accession>A0A9D5QDM9</accession>
<dbReference type="Pfam" id="PF00211">
    <property type="entry name" value="Guanylate_cyc"/>
    <property type="match status" value="1"/>
</dbReference>
<feature type="transmembrane region" description="Helical" evidence="1">
    <location>
        <begin position="148"/>
        <end position="170"/>
    </location>
</feature>
<name>A0A9D5QDM9_UNCW3</name>
<dbReference type="PROSITE" id="PS50125">
    <property type="entry name" value="GUANYLATE_CYCLASE_2"/>
    <property type="match status" value="1"/>
</dbReference>
<dbReference type="SUPFAM" id="SSF158472">
    <property type="entry name" value="HAMP domain-like"/>
    <property type="match status" value="1"/>
</dbReference>
<keyword evidence="1" id="KW-1133">Transmembrane helix</keyword>
<dbReference type="SMART" id="SM00044">
    <property type="entry name" value="CYCc"/>
    <property type="match status" value="1"/>
</dbReference>
<evidence type="ECO:0000313" key="5">
    <source>
        <dbReference type="Proteomes" id="UP000630660"/>
    </source>
</evidence>
<dbReference type="InterPro" id="IPR001054">
    <property type="entry name" value="A/G_cyclase"/>
</dbReference>
<keyword evidence="1" id="KW-0812">Transmembrane</keyword>
<dbReference type="Pfam" id="PF00672">
    <property type="entry name" value="HAMP"/>
    <property type="match status" value="1"/>
</dbReference>
<keyword evidence="1" id="KW-0472">Membrane</keyword>
<dbReference type="PANTHER" id="PTHR43081:SF1">
    <property type="entry name" value="ADENYLATE CYCLASE, TERMINAL-DIFFERENTIATION SPECIFIC"/>
    <property type="match status" value="1"/>
</dbReference>
<organism evidence="4 5">
    <name type="scientific">candidate division WOR-3 bacterium</name>
    <dbReference type="NCBI Taxonomy" id="2052148"/>
    <lineage>
        <taxon>Bacteria</taxon>
        <taxon>Bacteria division WOR-3</taxon>
    </lineage>
</organism>
<reference evidence="4" key="1">
    <citation type="submission" date="2019-11" db="EMBL/GenBank/DDBJ databases">
        <title>Microbial mats filling the niche in hypersaline microbial mats.</title>
        <authorList>
            <person name="Wong H.L."/>
            <person name="Macleod F.I."/>
            <person name="White R.A. III"/>
            <person name="Burns B.P."/>
        </authorList>
    </citation>
    <scope>NUCLEOTIDE SEQUENCE</scope>
    <source>
        <strain evidence="4">Bin_327</strain>
    </source>
</reference>
<evidence type="ECO:0000313" key="4">
    <source>
        <dbReference type="EMBL" id="MBD3364215.1"/>
    </source>
</evidence>
<sequence>MEHQTGKRGLGLAGKLIIIFSALFGVILAGVVGTSAYLFIRSKKADAHYRVADVGKAVYTARNWMRDKDLEAYLKQTLSARFKSEAYDLSLLKVEVVSRQGKVIEVPRRNVKGDTVTVKVQDPGTGEYAVPVYVLYSVENLERGMWSLVWIVAGIGLAAFIVGVLLILVFTRRSTANLRKLAYAMEDVGEGKMGTRVEINTRDEVGVLGSRFNMMMRGLEEGEFVKNIFKRYVTRQVAEKVLAEKNLAHLEGDRRVITILFADIRGFTRLSQNMTPEEIIAMLNQYFAPVIEVIIKNEGVLDKFIGDGFLAFWNAPLPQEDHALKACKAAIEIKMALAELNAKRGAEGKLPIKVGIGIHTGEAVAGNVGSDQRMEYTIIGESVNFAERLQEAAEKGEILVSSNTRRLVNDKLRFEDRRIRIEDYGDKDISAFELLPEEKKT</sequence>
<dbReference type="PROSITE" id="PS50885">
    <property type="entry name" value="HAMP"/>
    <property type="match status" value="1"/>
</dbReference>
<evidence type="ECO:0000259" key="3">
    <source>
        <dbReference type="PROSITE" id="PS50885"/>
    </source>
</evidence>
<dbReference type="Gene3D" id="3.30.70.1230">
    <property type="entry name" value="Nucleotide cyclase"/>
    <property type="match status" value="1"/>
</dbReference>
<dbReference type="Gene3D" id="6.10.340.10">
    <property type="match status" value="1"/>
</dbReference>
<evidence type="ECO:0000259" key="2">
    <source>
        <dbReference type="PROSITE" id="PS50125"/>
    </source>
</evidence>
<comment type="caution">
    <text evidence="4">The sequence shown here is derived from an EMBL/GenBank/DDBJ whole genome shotgun (WGS) entry which is preliminary data.</text>
</comment>
<dbReference type="CDD" id="cd07302">
    <property type="entry name" value="CHD"/>
    <property type="match status" value="1"/>
</dbReference>
<dbReference type="GO" id="GO:0035556">
    <property type="term" value="P:intracellular signal transduction"/>
    <property type="evidence" value="ECO:0007669"/>
    <property type="project" value="InterPro"/>
</dbReference>
<gene>
    <name evidence="4" type="ORF">GF359_03270</name>
</gene>
<dbReference type="AlphaFoldDB" id="A0A9D5QDM9"/>
<evidence type="ECO:0000256" key="1">
    <source>
        <dbReference type="SAM" id="Phobius"/>
    </source>
</evidence>